<dbReference type="Proteomes" id="UP000035681">
    <property type="component" value="Unplaced"/>
</dbReference>
<reference evidence="3" key="1">
    <citation type="submission" date="2015-08" db="UniProtKB">
        <authorList>
            <consortium name="WormBaseParasite"/>
        </authorList>
    </citation>
    <scope>IDENTIFICATION</scope>
</reference>
<dbReference type="GO" id="GO:0005886">
    <property type="term" value="C:plasma membrane"/>
    <property type="evidence" value="ECO:0007669"/>
    <property type="project" value="TreeGrafter"/>
</dbReference>
<feature type="transmembrane region" description="Helical" evidence="1">
    <location>
        <begin position="209"/>
        <end position="231"/>
    </location>
</feature>
<evidence type="ECO:0000256" key="1">
    <source>
        <dbReference type="SAM" id="Phobius"/>
    </source>
</evidence>
<dbReference type="GO" id="GO:0031175">
    <property type="term" value="P:neuron projection development"/>
    <property type="evidence" value="ECO:0007669"/>
    <property type="project" value="TreeGrafter"/>
</dbReference>
<feature type="transmembrane region" description="Helical" evidence="1">
    <location>
        <begin position="28"/>
        <end position="52"/>
    </location>
</feature>
<dbReference type="Pfam" id="PF01275">
    <property type="entry name" value="Myelin_PLP"/>
    <property type="match status" value="1"/>
</dbReference>
<feature type="transmembrane region" description="Helical" evidence="1">
    <location>
        <begin position="121"/>
        <end position="154"/>
    </location>
</feature>
<dbReference type="STRING" id="6248.A0A0K0E9W8"/>
<keyword evidence="1" id="KW-1133">Transmembrane helix</keyword>
<sequence>MYQKGIRSDNEQLPIPLKSQKDDCVQRVPYASVMATLICFIGVIMFSIMMIWSFKASVEQYRRALHIDNLPWLDKIHIFFIVLASIMILFSLYMLIIGIMSTGSTREELYKQSYARKSGRCSCIIGMILSYLLNICWIIIISITGILCFIYYIFLNLCGTLESYNDSNCLDFTLFKPLLHQYTSSNIILCGGDVQQFCALSNSVFPWYIVGYIGSGIVSLSLTQFMICNAANYAHINNDKRYLDIKEVLMYEGQKCDYNQVIPTHNENFLKMRNQFNKYDNRRLGSQQMLYNNNNNFYNRVKNNYYNNDAPFTSNDYKNTTYGRRSYHYD</sequence>
<evidence type="ECO:0000313" key="3">
    <source>
        <dbReference type="WBParaSite" id="SSTP_0000630000.1"/>
    </source>
</evidence>
<keyword evidence="2" id="KW-1185">Reference proteome</keyword>
<dbReference type="WBParaSite" id="TCONS_00014704.p1">
    <property type="protein sequence ID" value="TCONS_00014704.p1"/>
    <property type="gene ID" value="XLOC_009931"/>
</dbReference>
<evidence type="ECO:0000313" key="2">
    <source>
        <dbReference type="Proteomes" id="UP000035681"/>
    </source>
</evidence>
<dbReference type="InterPro" id="IPR001614">
    <property type="entry name" value="Myelin_PLP"/>
</dbReference>
<dbReference type="WBParaSite" id="SSTP_0000630000.1">
    <property type="protein sequence ID" value="SSTP_0000630000.1"/>
    <property type="gene ID" value="SSTP_0000630000"/>
</dbReference>
<keyword evidence="1" id="KW-0812">Transmembrane</keyword>
<accession>A0A0K0E9W8</accession>
<name>A0A0K0E9W8_STRER</name>
<dbReference type="PANTHER" id="PTHR11683:SF12">
    <property type="entry name" value="M6, ISOFORM F"/>
    <property type="match status" value="1"/>
</dbReference>
<dbReference type="AlphaFoldDB" id="A0A0K0E9W8"/>
<proteinExistence type="predicted"/>
<dbReference type="PANTHER" id="PTHR11683">
    <property type="entry name" value="MYELIN PROTEOLIPID"/>
    <property type="match status" value="1"/>
</dbReference>
<keyword evidence="1" id="KW-0472">Membrane</keyword>
<protein>
    <submittedName>
        <fullName evidence="3">Neuronal membrane glycoprotein M6-b</fullName>
    </submittedName>
</protein>
<organism evidence="3">
    <name type="scientific">Strongyloides stercoralis</name>
    <name type="common">Threadworm</name>
    <dbReference type="NCBI Taxonomy" id="6248"/>
    <lineage>
        <taxon>Eukaryota</taxon>
        <taxon>Metazoa</taxon>
        <taxon>Ecdysozoa</taxon>
        <taxon>Nematoda</taxon>
        <taxon>Chromadorea</taxon>
        <taxon>Rhabditida</taxon>
        <taxon>Tylenchina</taxon>
        <taxon>Panagrolaimomorpha</taxon>
        <taxon>Strongyloidoidea</taxon>
        <taxon>Strongyloididae</taxon>
        <taxon>Strongyloides</taxon>
    </lineage>
</organism>
<feature type="transmembrane region" description="Helical" evidence="1">
    <location>
        <begin position="76"/>
        <end position="100"/>
    </location>
</feature>